<dbReference type="AlphaFoldDB" id="A0A075A5D4"/>
<dbReference type="EMBL" id="KL596888">
    <property type="protein sequence ID" value="KER22619.1"/>
    <property type="molecule type" value="Genomic_DNA"/>
</dbReference>
<dbReference type="OrthoDB" id="10626810at2759"/>
<dbReference type="RefSeq" id="XP_009173636.1">
    <property type="nucleotide sequence ID" value="XM_009175372.1"/>
</dbReference>
<organism evidence="1 2">
    <name type="scientific">Opisthorchis viverrini</name>
    <name type="common">Southeast Asian liver fluke</name>
    <dbReference type="NCBI Taxonomy" id="6198"/>
    <lineage>
        <taxon>Eukaryota</taxon>
        <taxon>Metazoa</taxon>
        <taxon>Spiralia</taxon>
        <taxon>Lophotrochozoa</taxon>
        <taxon>Platyhelminthes</taxon>
        <taxon>Trematoda</taxon>
        <taxon>Digenea</taxon>
        <taxon>Opisthorchiida</taxon>
        <taxon>Opisthorchiata</taxon>
        <taxon>Opisthorchiidae</taxon>
        <taxon>Opisthorchis</taxon>
    </lineage>
</organism>
<dbReference type="Proteomes" id="UP000054324">
    <property type="component" value="Unassembled WGS sequence"/>
</dbReference>
<evidence type="ECO:0000313" key="1">
    <source>
        <dbReference type="EMBL" id="KER22619.1"/>
    </source>
</evidence>
<dbReference type="CTD" id="20328974"/>
<gene>
    <name evidence="1" type="ORF">T265_14808</name>
</gene>
<keyword evidence="2" id="KW-1185">Reference proteome</keyword>
<dbReference type="KEGG" id="ovi:T265_14808"/>
<protein>
    <submittedName>
        <fullName evidence="1">Uncharacterized protein</fullName>
    </submittedName>
</protein>
<evidence type="ECO:0000313" key="2">
    <source>
        <dbReference type="Proteomes" id="UP000054324"/>
    </source>
</evidence>
<sequence length="146" mass="17075">MELLTRLMKTLRQPSTGFALLGAYRENQTHFQIKTLLLPLLKFIRQTAIAHVRSVNECTRLTGTVQCQRPHTKQRREECWLCSLDCGRLFRRQSPDSYWRCVYTELMRKQVKARSASGHERERVIGSAAHRQALIHNCRTGRPLKQ</sequence>
<name>A0A075A5D4_OPIVI</name>
<feature type="non-terminal residue" evidence="1">
    <location>
        <position position="146"/>
    </location>
</feature>
<accession>A0A075A5D4</accession>
<dbReference type="GeneID" id="20328974"/>
<reference evidence="1 2" key="1">
    <citation type="submission" date="2013-11" db="EMBL/GenBank/DDBJ databases">
        <title>Opisthorchis viverrini - life in the bile duct.</title>
        <authorList>
            <person name="Young N.D."/>
            <person name="Nagarajan N."/>
            <person name="Lin S.J."/>
            <person name="Korhonen P.K."/>
            <person name="Jex A.R."/>
            <person name="Hall R.S."/>
            <person name="Safavi-Hemami H."/>
            <person name="Kaewkong W."/>
            <person name="Bertrand D."/>
            <person name="Gao S."/>
            <person name="Seet Q."/>
            <person name="Wongkham S."/>
            <person name="Teh B.T."/>
            <person name="Wongkham C."/>
            <person name="Intapan P.M."/>
            <person name="Maleewong W."/>
            <person name="Yang X."/>
            <person name="Hu M."/>
            <person name="Wang Z."/>
            <person name="Hofmann A."/>
            <person name="Sternberg P.W."/>
            <person name="Tan P."/>
            <person name="Wang J."/>
            <person name="Gasser R.B."/>
        </authorList>
    </citation>
    <scope>NUCLEOTIDE SEQUENCE [LARGE SCALE GENOMIC DNA]</scope>
</reference>
<proteinExistence type="predicted"/>